<dbReference type="EMBL" id="CM055734">
    <property type="protein sequence ID" value="KAJ8008957.1"/>
    <property type="molecule type" value="Genomic_DNA"/>
</dbReference>
<organism evidence="1 2">
    <name type="scientific">Dallia pectoralis</name>
    <name type="common">Alaska blackfish</name>
    <dbReference type="NCBI Taxonomy" id="75939"/>
    <lineage>
        <taxon>Eukaryota</taxon>
        <taxon>Metazoa</taxon>
        <taxon>Chordata</taxon>
        <taxon>Craniata</taxon>
        <taxon>Vertebrata</taxon>
        <taxon>Euteleostomi</taxon>
        <taxon>Actinopterygii</taxon>
        <taxon>Neopterygii</taxon>
        <taxon>Teleostei</taxon>
        <taxon>Protacanthopterygii</taxon>
        <taxon>Esociformes</taxon>
        <taxon>Umbridae</taxon>
        <taxon>Dallia</taxon>
    </lineage>
</organism>
<evidence type="ECO:0000313" key="2">
    <source>
        <dbReference type="Proteomes" id="UP001157502"/>
    </source>
</evidence>
<sequence length="755" mass="85421">MEGASVFITVQRVYYPLLCIVGIPGNLFTFYMICFRECGMSHTAIVYLSCLAIVDTFYLVWVILLDLTLTFWQSQPFWHSHPACAIMGFLQYGSLNSSSWIVVVFTIERYLVLSGTLTMQRFPRAKVTRLTCVSVVLVSHLASVPMGWINVVTSKNVTVDGLNVSLPRCHYRDHLYSTVLVWVTTFLSGGIPIVLVIVFNSLSGINLIRAGRLFTKEDRRVVRGGSAKVTVRRTILLLGTVSVTFVLLSIPRFVTYCILRTKYNHEGFDRNDYHLPINVVGDLANMLQNLNSTTNFLLYCVVSRRFRQEVLNTLACKTKIRELGSVLSQTTMKSWLQAALHDCFYKEPNAGPGRRMDNFQDSRHKSIPVETDESMTFSTPDLPWPSGGGVKNSWFDSEASVNGIGQVDYPRNPWRCPTEDPVDQLPPNPRSSGLPGSLHEDLGLNTWKAYGVHSPPSGPQHLECSLEGAEHLETPLPLRSDTHHVQQFKQPAVFDAGLIGPDPKLCGCHRPQPIDQPHPFNHNHPRYNHVASTSHRPYGQEAPYLNRPQYAQLPREVMSEVHVGPFHPAPLNRPGGVGTPPQEIRRTVSLPEECKNVFITYSVDVASEIFTFVKFLTDQGFKPAIDIFNSAVQSLDINKWMDSYLNNKSVLIIVVISPKYKADVEGDGEDEHGLHTKYIHTQIQNEFIQQRCLNFRLVPVLFPIATKRHVPAWLQNTKIFRWPQDTQDLLLRLLREERYIPPPLGKELTISMRPI</sequence>
<gene>
    <name evidence="1" type="ORF">DPEC_G00083810</name>
</gene>
<proteinExistence type="predicted"/>
<evidence type="ECO:0000313" key="1">
    <source>
        <dbReference type="EMBL" id="KAJ8008957.1"/>
    </source>
</evidence>
<dbReference type="Proteomes" id="UP001157502">
    <property type="component" value="Chromosome 7"/>
</dbReference>
<keyword evidence="2" id="KW-1185">Reference proteome</keyword>
<protein>
    <submittedName>
        <fullName evidence="1">Uncharacterized protein</fullName>
    </submittedName>
</protein>
<comment type="caution">
    <text evidence="1">The sequence shown here is derived from an EMBL/GenBank/DDBJ whole genome shotgun (WGS) entry which is preliminary data.</text>
</comment>
<accession>A0ACC2GZ47</accession>
<name>A0ACC2GZ47_DALPE</name>
<reference evidence="1" key="1">
    <citation type="submission" date="2021-05" db="EMBL/GenBank/DDBJ databases">
        <authorList>
            <person name="Pan Q."/>
            <person name="Jouanno E."/>
            <person name="Zahm M."/>
            <person name="Klopp C."/>
            <person name="Cabau C."/>
            <person name="Louis A."/>
            <person name="Berthelot C."/>
            <person name="Parey E."/>
            <person name="Roest Crollius H."/>
            <person name="Montfort J."/>
            <person name="Robinson-Rechavi M."/>
            <person name="Bouchez O."/>
            <person name="Lampietro C."/>
            <person name="Lopez Roques C."/>
            <person name="Donnadieu C."/>
            <person name="Postlethwait J."/>
            <person name="Bobe J."/>
            <person name="Dillon D."/>
            <person name="Chandos A."/>
            <person name="von Hippel F."/>
            <person name="Guiguen Y."/>
        </authorList>
    </citation>
    <scope>NUCLEOTIDE SEQUENCE</scope>
    <source>
        <strain evidence="1">YG-Jan2019</strain>
    </source>
</reference>